<evidence type="ECO:0000313" key="4">
    <source>
        <dbReference type="Proteomes" id="UP000240357"/>
    </source>
</evidence>
<organism evidence="3 4">
    <name type="scientific">Adhaeribacter arboris</name>
    <dbReference type="NCBI Taxonomy" id="2072846"/>
    <lineage>
        <taxon>Bacteria</taxon>
        <taxon>Pseudomonadati</taxon>
        <taxon>Bacteroidota</taxon>
        <taxon>Cytophagia</taxon>
        <taxon>Cytophagales</taxon>
        <taxon>Hymenobacteraceae</taxon>
        <taxon>Adhaeribacter</taxon>
    </lineage>
</organism>
<proteinExistence type="predicted"/>
<protein>
    <submittedName>
        <fullName evidence="3">DUF2059 domain-containing protein</fullName>
    </submittedName>
</protein>
<dbReference type="RefSeq" id="WP_106928071.1">
    <property type="nucleotide sequence ID" value="NZ_PYFT01000001.1"/>
</dbReference>
<evidence type="ECO:0000313" key="3">
    <source>
        <dbReference type="EMBL" id="PSR53440.1"/>
    </source>
</evidence>
<dbReference type="InterPro" id="IPR018637">
    <property type="entry name" value="DUF2059"/>
</dbReference>
<dbReference type="Proteomes" id="UP000240357">
    <property type="component" value="Unassembled WGS sequence"/>
</dbReference>
<dbReference type="AlphaFoldDB" id="A0A2T2YD42"/>
<name>A0A2T2YD42_9BACT</name>
<accession>A0A2T2YD42</accession>
<feature type="chain" id="PRO_5015604755" evidence="1">
    <location>
        <begin position="20"/>
        <end position="144"/>
    </location>
</feature>
<gene>
    <name evidence="3" type="ORF">AHMF7605_07830</name>
</gene>
<evidence type="ECO:0000256" key="1">
    <source>
        <dbReference type="SAM" id="SignalP"/>
    </source>
</evidence>
<keyword evidence="1" id="KW-0732">Signal</keyword>
<dbReference type="EMBL" id="PYFT01000001">
    <property type="protein sequence ID" value="PSR53440.1"/>
    <property type="molecule type" value="Genomic_DNA"/>
</dbReference>
<dbReference type="OrthoDB" id="1143459at2"/>
<keyword evidence="4" id="KW-1185">Reference proteome</keyword>
<comment type="caution">
    <text evidence="3">The sequence shown here is derived from an EMBL/GenBank/DDBJ whole genome shotgun (WGS) entry which is preliminary data.</text>
</comment>
<dbReference type="Pfam" id="PF09832">
    <property type="entry name" value="DUF2059"/>
    <property type="match status" value="1"/>
</dbReference>
<feature type="signal peptide" evidence="1">
    <location>
        <begin position="1"/>
        <end position="19"/>
    </location>
</feature>
<reference evidence="3 4" key="1">
    <citation type="submission" date="2018-03" db="EMBL/GenBank/DDBJ databases">
        <title>Adhaeribacter sp. HMF7605 Genome sequencing and assembly.</title>
        <authorList>
            <person name="Kang H."/>
            <person name="Kang J."/>
            <person name="Cha I."/>
            <person name="Kim H."/>
            <person name="Joh K."/>
        </authorList>
    </citation>
    <scope>NUCLEOTIDE SEQUENCE [LARGE SCALE GENOMIC DNA]</scope>
    <source>
        <strain evidence="3 4">HMF7605</strain>
    </source>
</reference>
<evidence type="ECO:0000259" key="2">
    <source>
        <dbReference type="Pfam" id="PF09832"/>
    </source>
</evidence>
<sequence length="144" mass="16118">MKTIFTLLFTIVLSLPILAQDTAKAKDIRKLLELTGSIKVGIQAMDAGIELQKKTNTTIPAEFWVEFRKGITEDAFAQMIVPIYDKHFTHQEITELIAFYQTPIGQKTTQVLPILTQESMTAGQELGKRIGQNVVEKLKAEGKL</sequence>
<feature type="domain" description="DUF2059" evidence="2">
    <location>
        <begin position="75"/>
        <end position="131"/>
    </location>
</feature>